<feature type="compositionally biased region" description="Polar residues" evidence="11">
    <location>
        <begin position="401"/>
        <end position="412"/>
    </location>
</feature>
<dbReference type="EMBL" id="JBHSAT010000022">
    <property type="protein sequence ID" value="MFC3878012.1"/>
    <property type="molecule type" value="Genomic_DNA"/>
</dbReference>
<evidence type="ECO:0000256" key="8">
    <source>
        <dbReference type="ARBA" id="ARBA00023136"/>
    </source>
</evidence>
<dbReference type="SUPFAM" id="SSF103088">
    <property type="entry name" value="OmpA-like"/>
    <property type="match status" value="1"/>
</dbReference>
<dbReference type="CDD" id="cd07185">
    <property type="entry name" value="OmpA_C-like"/>
    <property type="match status" value="1"/>
</dbReference>
<sequence length="430" mass="46296">MKRIYTFFTVALLLAFSTNSMYAQTENDPWAISLEVNAVDVYPVNEDAPQGPYFDEFFNLTDHWNIGFPKLTVSRYLGNNFSIQVGGSYNKISKWGELPGDESVAVDDLTYIGVDGMINYSLTGLFNTTKFDPYIGLGGGYTWIEEGQFNTFSTAGGTDNLVGAGTVNGTVGIKYWFADAVAVNLQTMYKHSFQDYLTPHAQHSLGIVVQFGGPKEDNEPEEAEVIDTDGDGIPDETDACPTEAGPASTNGCPDSDGDGVADKDDECPTVAGLQAYDGCPDTDGDGYPDNIDECPTVSGTENGCPAKEEEVEETTPAGTTTKAVTFAFDESYLDGDAKEKLDELVNMADNSIYNITVEGHTDSIGSNAYNQGLGMRRAQAVKDYLVSKGLSENLITITSEGETEPVASNNTDAGRAQNRRSEVTITITSN</sequence>
<feature type="signal peptide" evidence="12">
    <location>
        <begin position="1"/>
        <end position="23"/>
    </location>
</feature>
<dbReference type="Gene3D" id="2.40.160.20">
    <property type="match status" value="1"/>
</dbReference>
<dbReference type="InterPro" id="IPR036737">
    <property type="entry name" value="OmpA-like_sf"/>
</dbReference>
<proteinExistence type="predicted"/>
<dbReference type="PROSITE" id="PS51123">
    <property type="entry name" value="OMPA_2"/>
    <property type="match status" value="1"/>
</dbReference>
<keyword evidence="5 12" id="KW-0732">Signal</keyword>
<keyword evidence="7" id="KW-0626">Porin</keyword>
<evidence type="ECO:0000313" key="14">
    <source>
        <dbReference type="EMBL" id="MFC3878012.1"/>
    </source>
</evidence>
<feature type="chain" id="PRO_5046556117" evidence="12">
    <location>
        <begin position="24"/>
        <end position="430"/>
    </location>
</feature>
<feature type="compositionally biased region" description="Acidic residues" evidence="11">
    <location>
        <begin position="218"/>
        <end position="238"/>
    </location>
</feature>
<keyword evidence="2" id="KW-0813">Transport</keyword>
<evidence type="ECO:0000259" key="13">
    <source>
        <dbReference type="PROSITE" id="PS51123"/>
    </source>
</evidence>
<dbReference type="SUPFAM" id="SSF103647">
    <property type="entry name" value="TSP type-3 repeat"/>
    <property type="match status" value="1"/>
</dbReference>
<dbReference type="InterPro" id="IPR028974">
    <property type="entry name" value="TSP_type-3_rpt"/>
</dbReference>
<dbReference type="InterPro" id="IPR011250">
    <property type="entry name" value="OMP/PagP_B-barrel"/>
</dbReference>
<dbReference type="PRINTS" id="PR01021">
    <property type="entry name" value="OMPADOMAIN"/>
</dbReference>
<feature type="domain" description="OmpA-like" evidence="13">
    <location>
        <begin position="313"/>
        <end position="429"/>
    </location>
</feature>
<evidence type="ECO:0000256" key="5">
    <source>
        <dbReference type="ARBA" id="ARBA00022729"/>
    </source>
</evidence>
<dbReference type="InterPro" id="IPR006664">
    <property type="entry name" value="OMP_bac"/>
</dbReference>
<dbReference type="InterPro" id="IPR003367">
    <property type="entry name" value="Thrombospondin_3-like_rpt"/>
</dbReference>
<keyword evidence="15" id="KW-1185">Reference proteome</keyword>
<keyword evidence="9" id="KW-0998">Cell outer membrane</keyword>
<evidence type="ECO:0000256" key="1">
    <source>
        <dbReference type="ARBA" id="ARBA00004571"/>
    </source>
</evidence>
<evidence type="ECO:0000256" key="9">
    <source>
        <dbReference type="ARBA" id="ARBA00023237"/>
    </source>
</evidence>
<accession>A0ABV8AIW7</accession>
<evidence type="ECO:0000313" key="15">
    <source>
        <dbReference type="Proteomes" id="UP001595812"/>
    </source>
</evidence>
<dbReference type="InterPro" id="IPR050330">
    <property type="entry name" value="Bact_OuterMem_StrucFunc"/>
</dbReference>
<evidence type="ECO:0000256" key="6">
    <source>
        <dbReference type="ARBA" id="ARBA00023065"/>
    </source>
</evidence>
<evidence type="ECO:0000256" key="10">
    <source>
        <dbReference type="PROSITE-ProRule" id="PRU00473"/>
    </source>
</evidence>
<keyword evidence="6" id="KW-0406">Ion transport</keyword>
<gene>
    <name evidence="14" type="ORF">ACFOSX_12310</name>
</gene>
<dbReference type="Pfam" id="PF02412">
    <property type="entry name" value="TSP_3"/>
    <property type="match status" value="3"/>
</dbReference>
<feature type="region of interest" description="Disordered" evidence="11">
    <location>
        <begin position="212"/>
        <end position="262"/>
    </location>
</feature>
<protein>
    <submittedName>
        <fullName evidence="14">OmpA family protein</fullName>
    </submittedName>
</protein>
<evidence type="ECO:0000256" key="11">
    <source>
        <dbReference type="SAM" id="MobiDB-lite"/>
    </source>
</evidence>
<comment type="subcellular location">
    <subcellularLocation>
        <location evidence="1">Cell outer membrane</location>
        <topology evidence="1">Multi-pass membrane protein</topology>
    </subcellularLocation>
</comment>
<keyword evidence="4" id="KW-0812">Transmembrane</keyword>
<evidence type="ECO:0000256" key="2">
    <source>
        <dbReference type="ARBA" id="ARBA00022448"/>
    </source>
</evidence>
<dbReference type="InterPro" id="IPR006665">
    <property type="entry name" value="OmpA-like"/>
</dbReference>
<keyword evidence="3" id="KW-1134">Transmembrane beta strand</keyword>
<name>A0ABV8AIW7_9FLAO</name>
<feature type="region of interest" description="Disordered" evidence="11">
    <location>
        <begin position="401"/>
        <end position="430"/>
    </location>
</feature>
<organism evidence="14 15">
    <name type="scientific">Winogradskyella maritima</name>
    <dbReference type="NCBI Taxonomy" id="1517766"/>
    <lineage>
        <taxon>Bacteria</taxon>
        <taxon>Pseudomonadati</taxon>
        <taxon>Bacteroidota</taxon>
        <taxon>Flavobacteriia</taxon>
        <taxon>Flavobacteriales</taxon>
        <taxon>Flavobacteriaceae</taxon>
        <taxon>Winogradskyella</taxon>
    </lineage>
</organism>
<dbReference type="PANTHER" id="PTHR30329:SF21">
    <property type="entry name" value="LIPOPROTEIN YIAD-RELATED"/>
    <property type="match status" value="1"/>
</dbReference>
<comment type="caution">
    <text evidence="14">The sequence shown here is derived from an EMBL/GenBank/DDBJ whole genome shotgun (WGS) entry which is preliminary data.</text>
</comment>
<dbReference type="PANTHER" id="PTHR30329">
    <property type="entry name" value="STATOR ELEMENT OF FLAGELLAR MOTOR COMPLEX"/>
    <property type="match status" value="1"/>
</dbReference>
<evidence type="ECO:0000256" key="7">
    <source>
        <dbReference type="ARBA" id="ARBA00023114"/>
    </source>
</evidence>
<evidence type="ECO:0000256" key="3">
    <source>
        <dbReference type="ARBA" id="ARBA00022452"/>
    </source>
</evidence>
<dbReference type="SUPFAM" id="SSF56925">
    <property type="entry name" value="OMPA-like"/>
    <property type="match status" value="1"/>
</dbReference>
<dbReference type="Pfam" id="PF00691">
    <property type="entry name" value="OmpA"/>
    <property type="match status" value="1"/>
</dbReference>
<keyword evidence="8 10" id="KW-0472">Membrane</keyword>
<evidence type="ECO:0000256" key="4">
    <source>
        <dbReference type="ARBA" id="ARBA00022692"/>
    </source>
</evidence>
<evidence type="ECO:0000256" key="12">
    <source>
        <dbReference type="SAM" id="SignalP"/>
    </source>
</evidence>
<reference evidence="15" key="1">
    <citation type="journal article" date="2019" name="Int. J. Syst. Evol. Microbiol.">
        <title>The Global Catalogue of Microorganisms (GCM) 10K type strain sequencing project: providing services to taxonomists for standard genome sequencing and annotation.</title>
        <authorList>
            <consortium name="The Broad Institute Genomics Platform"/>
            <consortium name="The Broad Institute Genome Sequencing Center for Infectious Disease"/>
            <person name="Wu L."/>
            <person name="Ma J."/>
        </authorList>
    </citation>
    <scope>NUCLEOTIDE SEQUENCE [LARGE SCALE GENOMIC DNA]</scope>
    <source>
        <strain evidence="15">CECT 8979</strain>
    </source>
</reference>
<dbReference type="RefSeq" id="WP_386101534.1">
    <property type="nucleotide sequence ID" value="NZ_JBHSAT010000022.1"/>
</dbReference>
<dbReference type="Gene3D" id="3.30.1330.60">
    <property type="entry name" value="OmpA-like domain"/>
    <property type="match status" value="1"/>
</dbReference>
<dbReference type="Proteomes" id="UP001595812">
    <property type="component" value="Unassembled WGS sequence"/>
</dbReference>